<accession>A0A9D2RLY6</accession>
<dbReference type="AlphaFoldDB" id="A0A9D2RLY6"/>
<sequence>MAKLSQEAWEFGMLLFDQFIYTSRMEEAQKKEIIQEADELGAKRAEEIRGIYKTGGAEGILKQLGVVIIRENERRGQERFVRFAEFYPKNKKICLNGAVLDRLGKKMDKKLAREIILCHELYHYFEVFSWGKTSRCFRRKVRLFGKIPVTREILPAAEIAANAFCRTLLRLEFEPQMIEQLYWEKERMENGGDAE</sequence>
<evidence type="ECO:0000313" key="1">
    <source>
        <dbReference type="EMBL" id="HJB08704.1"/>
    </source>
</evidence>
<name>A0A9D2RLY6_9FIRM</name>
<dbReference type="EMBL" id="DWYS01000150">
    <property type="protein sequence ID" value="HJB08704.1"/>
    <property type="molecule type" value="Genomic_DNA"/>
</dbReference>
<proteinExistence type="predicted"/>
<protein>
    <recommendedName>
        <fullName evidence="3">Phage metallopeptidase domain-containing protein</fullName>
    </recommendedName>
</protein>
<comment type="caution">
    <text evidence="1">The sequence shown here is derived from an EMBL/GenBank/DDBJ whole genome shotgun (WGS) entry which is preliminary data.</text>
</comment>
<evidence type="ECO:0008006" key="3">
    <source>
        <dbReference type="Google" id="ProtNLM"/>
    </source>
</evidence>
<reference evidence="1" key="2">
    <citation type="submission" date="2021-04" db="EMBL/GenBank/DDBJ databases">
        <authorList>
            <person name="Gilroy R."/>
        </authorList>
    </citation>
    <scope>NUCLEOTIDE SEQUENCE</scope>
    <source>
        <strain evidence="1">CHK188-4685</strain>
    </source>
</reference>
<reference evidence="1" key="1">
    <citation type="journal article" date="2021" name="PeerJ">
        <title>Extensive microbial diversity within the chicken gut microbiome revealed by metagenomics and culture.</title>
        <authorList>
            <person name="Gilroy R."/>
            <person name="Ravi A."/>
            <person name="Getino M."/>
            <person name="Pursley I."/>
            <person name="Horton D.L."/>
            <person name="Alikhan N.F."/>
            <person name="Baker D."/>
            <person name="Gharbi K."/>
            <person name="Hall N."/>
            <person name="Watson M."/>
            <person name="Adriaenssens E.M."/>
            <person name="Foster-Nyarko E."/>
            <person name="Jarju S."/>
            <person name="Secka A."/>
            <person name="Antonio M."/>
            <person name="Oren A."/>
            <person name="Chaudhuri R.R."/>
            <person name="La Ragione R."/>
            <person name="Hildebrand F."/>
            <person name="Pallen M.J."/>
        </authorList>
    </citation>
    <scope>NUCLEOTIDE SEQUENCE</scope>
    <source>
        <strain evidence="1">CHK188-4685</strain>
    </source>
</reference>
<evidence type="ECO:0000313" key="2">
    <source>
        <dbReference type="Proteomes" id="UP000886804"/>
    </source>
</evidence>
<dbReference type="Proteomes" id="UP000886804">
    <property type="component" value="Unassembled WGS sequence"/>
</dbReference>
<gene>
    <name evidence="1" type="ORF">H9716_12715</name>
</gene>
<organism evidence="1 2">
    <name type="scientific">Candidatus Enterocloster faecavium</name>
    <dbReference type="NCBI Taxonomy" id="2838560"/>
    <lineage>
        <taxon>Bacteria</taxon>
        <taxon>Bacillati</taxon>
        <taxon>Bacillota</taxon>
        <taxon>Clostridia</taxon>
        <taxon>Lachnospirales</taxon>
        <taxon>Lachnospiraceae</taxon>
        <taxon>Enterocloster</taxon>
    </lineage>
</organism>